<dbReference type="CDD" id="cd02893">
    <property type="entry name" value="FTase"/>
    <property type="match status" value="1"/>
</dbReference>
<dbReference type="EC" id="2.5.1.58" evidence="2 9"/>
<dbReference type="PANTHER" id="PTHR11774">
    <property type="entry name" value="GERANYLGERANYL TRANSFERASE TYPE BETA SUBUNIT"/>
    <property type="match status" value="1"/>
</dbReference>
<organism evidence="12 13">
    <name type="scientific">Lentinula lateritia</name>
    <dbReference type="NCBI Taxonomy" id="40482"/>
    <lineage>
        <taxon>Eukaryota</taxon>
        <taxon>Fungi</taxon>
        <taxon>Dikarya</taxon>
        <taxon>Basidiomycota</taxon>
        <taxon>Agaricomycotina</taxon>
        <taxon>Agaricomycetes</taxon>
        <taxon>Agaricomycetidae</taxon>
        <taxon>Agaricales</taxon>
        <taxon>Marasmiineae</taxon>
        <taxon>Omphalotaceae</taxon>
        <taxon>Lentinula</taxon>
    </lineage>
</organism>
<evidence type="ECO:0000313" key="12">
    <source>
        <dbReference type="EMBL" id="KAJ4465761.1"/>
    </source>
</evidence>
<dbReference type="InterPro" id="IPR008930">
    <property type="entry name" value="Terpenoid_cyclase/PrenylTrfase"/>
</dbReference>
<evidence type="ECO:0000256" key="8">
    <source>
        <dbReference type="ARBA" id="ARBA00022833"/>
    </source>
</evidence>
<evidence type="ECO:0000256" key="1">
    <source>
        <dbReference type="ARBA" id="ARBA00010497"/>
    </source>
</evidence>
<keyword evidence="4 9" id="KW-0637">Prenyltransferase</keyword>
<reference evidence="12" key="2">
    <citation type="journal article" date="2023" name="Proc. Natl. Acad. Sci. U.S.A.">
        <title>A global phylogenomic analysis of the shiitake genus Lentinula.</title>
        <authorList>
            <person name="Sierra-Patev S."/>
            <person name="Min B."/>
            <person name="Naranjo-Ortiz M."/>
            <person name="Looney B."/>
            <person name="Konkel Z."/>
            <person name="Slot J.C."/>
            <person name="Sakamoto Y."/>
            <person name="Steenwyk J.L."/>
            <person name="Rokas A."/>
            <person name="Carro J."/>
            <person name="Camarero S."/>
            <person name="Ferreira P."/>
            <person name="Molpeceres G."/>
            <person name="Ruiz-Duenas F.J."/>
            <person name="Serrano A."/>
            <person name="Henrissat B."/>
            <person name="Drula E."/>
            <person name="Hughes K.W."/>
            <person name="Mata J.L."/>
            <person name="Ishikawa N.K."/>
            <person name="Vargas-Isla R."/>
            <person name="Ushijima S."/>
            <person name="Smith C.A."/>
            <person name="Donoghue J."/>
            <person name="Ahrendt S."/>
            <person name="Andreopoulos W."/>
            <person name="He G."/>
            <person name="LaButti K."/>
            <person name="Lipzen A."/>
            <person name="Ng V."/>
            <person name="Riley R."/>
            <person name="Sandor L."/>
            <person name="Barry K."/>
            <person name="Martinez A.T."/>
            <person name="Xiao Y."/>
            <person name="Gibbons J.G."/>
            <person name="Terashima K."/>
            <person name="Grigoriev I.V."/>
            <person name="Hibbett D."/>
        </authorList>
    </citation>
    <scope>NUCLEOTIDE SEQUENCE</scope>
    <source>
        <strain evidence="12">Sp2 HRB7682 ss15</strain>
    </source>
</reference>
<dbReference type="InterPro" id="IPR026872">
    <property type="entry name" value="FTB"/>
</dbReference>
<dbReference type="InterPro" id="IPR001330">
    <property type="entry name" value="Prenyltrans"/>
</dbReference>
<accession>A0A9W8ZSH5</accession>
<proteinExistence type="inferred from homology"/>
<evidence type="ECO:0000256" key="7">
    <source>
        <dbReference type="ARBA" id="ARBA00022737"/>
    </source>
</evidence>
<evidence type="ECO:0000256" key="10">
    <source>
        <dbReference type="SAM" id="MobiDB-lite"/>
    </source>
</evidence>
<comment type="function">
    <text evidence="9">Catalyzes the transfer of a farnesyl moiety from farnesyl diphosphate to a cysteine at the fourth position from the C-terminus of several proteins. The beta subunit is responsible for peptide-binding.</text>
</comment>
<evidence type="ECO:0000256" key="5">
    <source>
        <dbReference type="ARBA" id="ARBA00022679"/>
    </source>
</evidence>
<evidence type="ECO:0000256" key="6">
    <source>
        <dbReference type="ARBA" id="ARBA00022723"/>
    </source>
</evidence>
<dbReference type="Proteomes" id="UP001150238">
    <property type="component" value="Unassembled WGS sequence"/>
</dbReference>
<reference evidence="12" key="1">
    <citation type="submission" date="2022-08" db="EMBL/GenBank/DDBJ databases">
        <authorList>
            <consortium name="DOE Joint Genome Institute"/>
            <person name="Min B."/>
            <person name="Riley R."/>
            <person name="Sierra-Patev S."/>
            <person name="Naranjo-Ortiz M."/>
            <person name="Looney B."/>
            <person name="Konkel Z."/>
            <person name="Slot J.C."/>
            <person name="Sakamoto Y."/>
            <person name="Steenwyk J.L."/>
            <person name="Rokas A."/>
            <person name="Carro J."/>
            <person name="Camarero S."/>
            <person name="Ferreira P."/>
            <person name="Molpeceres G."/>
            <person name="Ruiz-Duenas F.J."/>
            <person name="Serrano A."/>
            <person name="Henrissat B."/>
            <person name="Drula E."/>
            <person name="Hughes K.W."/>
            <person name="Mata J.L."/>
            <person name="Ishikawa N.K."/>
            <person name="Vargas-Isla R."/>
            <person name="Ushijima S."/>
            <person name="Smith C.A."/>
            <person name="Ahrendt S."/>
            <person name="Andreopoulos W."/>
            <person name="He G."/>
            <person name="Labutti K."/>
            <person name="Lipzen A."/>
            <person name="Ng V."/>
            <person name="Sandor L."/>
            <person name="Barry K."/>
            <person name="Martinez A.T."/>
            <person name="Xiao Y."/>
            <person name="Gibbons J.G."/>
            <person name="Terashima K."/>
            <person name="Hibbett D.S."/>
            <person name="Grigoriev I.V."/>
        </authorList>
    </citation>
    <scope>NUCLEOTIDE SEQUENCE</scope>
    <source>
        <strain evidence="12">Sp2 HRB7682 ss15</strain>
    </source>
</reference>
<comment type="caution">
    <text evidence="12">The sequence shown here is derived from an EMBL/GenBank/DDBJ whole genome shotgun (WGS) entry which is preliminary data.</text>
</comment>
<gene>
    <name evidence="12" type="ORF">C8J55DRAFT_527833</name>
</gene>
<dbReference type="GO" id="GO:0004660">
    <property type="term" value="F:protein farnesyltransferase activity"/>
    <property type="evidence" value="ECO:0007669"/>
    <property type="project" value="UniProtKB-UniRule"/>
</dbReference>
<name>A0A9W8ZSH5_9AGAR</name>
<feature type="region of interest" description="Disordered" evidence="10">
    <location>
        <begin position="376"/>
        <end position="464"/>
    </location>
</feature>
<comment type="catalytic activity">
    <reaction evidence="9">
        <text>L-cysteinyl-[protein] + (2E,6E)-farnesyl diphosphate = S-(2E,6E)-farnesyl-L-cysteinyl-[protein] + diphosphate</text>
        <dbReference type="Rhea" id="RHEA:13345"/>
        <dbReference type="Rhea" id="RHEA-COMP:10131"/>
        <dbReference type="Rhea" id="RHEA-COMP:11535"/>
        <dbReference type="ChEBI" id="CHEBI:29950"/>
        <dbReference type="ChEBI" id="CHEBI:33019"/>
        <dbReference type="ChEBI" id="CHEBI:86019"/>
        <dbReference type="ChEBI" id="CHEBI:175763"/>
    </reaction>
</comment>
<feature type="compositionally biased region" description="Low complexity" evidence="10">
    <location>
        <begin position="377"/>
        <end position="451"/>
    </location>
</feature>
<dbReference type="SUPFAM" id="SSF48239">
    <property type="entry name" value="Terpenoid cyclases/Protein prenyltransferases"/>
    <property type="match status" value="1"/>
</dbReference>
<feature type="domain" description="Prenyltransferase alpha-alpha toroid" evidence="11">
    <location>
        <begin position="43"/>
        <end position="377"/>
    </location>
</feature>
<dbReference type="GO" id="GO:0005965">
    <property type="term" value="C:protein farnesyltransferase complex"/>
    <property type="evidence" value="ECO:0007669"/>
    <property type="project" value="UniProtKB-UniRule"/>
</dbReference>
<keyword evidence="8 9" id="KW-0862">Zinc</keyword>
<dbReference type="AlphaFoldDB" id="A0A9W8ZSH5"/>
<comment type="similarity">
    <text evidence="1 9">Belongs to the protein prenyltransferase subunit beta family.</text>
</comment>
<sequence length="489" mass="52833">MVQIDDNYPTPTSVSQKSTVALLVRPSPSSPSEKPTPIQSGILDTNLHLGFLGRHLLQGLPARYTSQDASQPWLLFWSLQSLSLLKVELDQGNKDKAAEGILAMQNPNEGGFGGGPGQAAHLLPTYAAICTLAIVGAPDPSSKPDSDNVKSITPWTRIDRRALYRLFLSLKHPDGSFRVSSNGEVDVRGVYCLLAVAKLLNMMTEELVRGTKEWVRGCQTYEGGFASAAIGIGEGRWAPLGEAHGGYTFCALAAWVLLELEFPSSSSSSEKKLNFRNLRRWLVQMQGGEDELYGFRGRTNKLVDGCYSWWVGGCFALLDKLEERDGDVIWNPEGLKEYILYAAQHPAGGLRDKPPKSPDMYHTLYNLAGLSAAQYASQPQTSSLTSSDQSSSSSSSKSPAPAQPSDSSITSSSTPLSSSSSSSTVSDSASSTQAQPSSTPRATPTTSRTDASPPPAISLNGTDPLFNLTKTHAEAMMKWFREEGREDFR</sequence>
<protein>
    <recommendedName>
        <fullName evidence="3 9">Protein farnesyltransferase subunit beta</fullName>
        <shortName evidence="9">FTase-beta</shortName>
        <ecNumber evidence="2 9">2.5.1.58</ecNumber>
    </recommendedName>
</protein>
<evidence type="ECO:0000256" key="3">
    <source>
        <dbReference type="ARBA" id="ARBA00015798"/>
    </source>
</evidence>
<evidence type="ECO:0000259" key="11">
    <source>
        <dbReference type="Pfam" id="PF00432"/>
    </source>
</evidence>
<comment type="subunit">
    <text evidence="9">Heterodimer of an alpha and a beta subunit.</text>
</comment>
<dbReference type="Pfam" id="PF00432">
    <property type="entry name" value="Prenyltrans"/>
    <property type="match status" value="1"/>
</dbReference>
<keyword evidence="7" id="KW-0677">Repeat</keyword>
<evidence type="ECO:0000256" key="4">
    <source>
        <dbReference type="ARBA" id="ARBA00022602"/>
    </source>
</evidence>
<dbReference type="InterPro" id="IPR045089">
    <property type="entry name" value="PGGT1B-like"/>
</dbReference>
<dbReference type="EMBL" id="JANVFS010000048">
    <property type="protein sequence ID" value="KAJ4465761.1"/>
    <property type="molecule type" value="Genomic_DNA"/>
</dbReference>
<comment type="cofactor">
    <cofactor evidence="9">
        <name>Zn(2+)</name>
        <dbReference type="ChEBI" id="CHEBI:29105"/>
    </cofactor>
    <text evidence="9">Binds 1 zinc ion per subunit.</text>
</comment>
<dbReference type="GO" id="GO:0097354">
    <property type="term" value="P:prenylation"/>
    <property type="evidence" value="ECO:0007669"/>
    <property type="project" value="UniProtKB-UniRule"/>
</dbReference>
<evidence type="ECO:0000256" key="2">
    <source>
        <dbReference type="ARBA" id="ARBA00012702"/>
    </source>
</evidence>
<dbReference type="Gene3D" id="1.50.10.20">
    <property type="match status" value="1"/>
</dbReference>
<dbReference type="GO" id="GO:0008270">
    <property type="term" value="F:zinc ion binding"/>
    <property type="evidence" value="ECO:0007669"/>
    <property type="project" value="UniProtKB-UniRule"/>
</dbReference>
<evidence type="ECO:0000256" key="9">
    <source>
        <dbReference type="RuleBase" id="RU365056"/>
    </source>
</evidence>
<keyword evidence="6 9" id="KW-0479">Metal-binding</keyword>
<keyword evidence="5 9" id="KW-0808">Transferase</keyword>
<evidence type="ECO:0000313" key="13">
    <source>
        <dbReference type="Proteomes" id="UP001150238"/>
    </source>
</evidence>
<dbReference type="PANTHER" id="PTHR11774:SF6">
    <property type="entry name" value="PROTEIN FARNESYLTRANSFERASE SUBUNIT BETA"/>
    <property type="match status" value="1"/>
</dbReference>